<sequence length="311" mass="35077">MTLRELFVFMSFDPSHYEKLPTDAVQWPVSLALIDLFQLQRKRGKMFTTKDIGTVPHASVVENIMHATCQISICTPMRKTYSAETLVPCLPSIDFFRFGYYSNDYNPRFLLSLGGITRCGLRASPPNPTILEELLLDPRLITIDDVSFITEGIHELWIPTGTSIIVQKVKPEVKGTISAMSTNLEKKVNNSNNFLRLATPTAALTPFQYTLQHLLPSLRNHLFPESFQQHAAAPTGNTSVSQLLSHCFVVELQKTESNDGFGGRNRETFKEVEEAIKKKSFVDVWKFQKTGGQAEYQLNDNVINLLNLGYT</sequence>
<evidence type="ECO:0000313" key="2">
    <source>
        <dbReference type="Proteomes" id="UP001552299"/>
    </source>
</evidence>
<dbReference type="EMBL" id="JANQDX010000020">
    <property type="protein sequence ID" value="KAL0903696.1"/>
    <property type="molecule type" value="Genomic_DNA"/>
</dbReference>
<protein>
    <submittedName>
        <fullName evidence="1">Uncharacterized protein</fullName>
    </submittedName>
</protein>
<name>A0ABD0TVI4_DENTH</name>
<keyword evidence="2" id="KW-1185">Reference proteome</keyword>
<dbReference type="Proteomes" id="UP001552299">
    <property type="component" value="Unassembled WGS sequence"/>
</dbReference>
<proteinExistence type="predicted"/>
<accession>A0ABD0TVI4</accession>
<evidence type="ECO:0000313" key="1">
    <source>
        <dbReference type="EMBL" id="KAL0903696.1"/>
    </source>
</evidence>
<dbReference type="AlphaFoldDB" id="A0ABD0TVI4"/>
<organism evidence="1 2">
    <name type="scientific">Dendrobium thyrsiflorum</name>
    <name type="common">Pinecone-like raceme dendrobium</name>
    <name type="synonym">Orchid</name>
    <dbReference type="NCBI Taxonomy" id="117978"/>
    <lineage>
        <taxon>Eukaryota</taxon>
        <taxon>Viridiplantae</taxon>
        <taxon>Streptophyta</taxon>
        <taxon>Embryophyta</taxon>
        <taxon>Tracheophyta</taxon>
        <taxon>Spermatophyta</taxon>
        <taxon>Magnoliopsida</taxon>
        <taxon>Liliopsida</taxon>
        <taxon>Asparagales</taxon>
        <taxon>Orchidaceae</taxon>
        <taxon>Epidendroideae</taxon>
        <taxon>Malaxideae</taxon>
        <taxon>Dendrobiinae</taxon>
        <taxon>Dendrobium</taxon>
    </lineage>
</organism>
<gene>
    <name evidence="1" type="ORF">M5K25_028095</name>
</gene>
<reference evidence="1 2" key="1">
    <citation type="journal article" date="2024" name="Plant Biotechnol. J.">
        <title>Dendrobium thyrsiflorum genome and its molecular insights into genes involved in important horticultural traits.</title>
        <authorList>
            <person name="Chen B."/>
            <person name="Wang J.Y."/>
            <person name="Zheng P.J."/>
            <person name="Li K.L."/>
            <person name="Liang Y.M."/>
            <person name="Chen X.F."/>
            <person name="Zhang C."/>
            <person name="Zhao X."/>
            <person name="He X."/>
            <person name="Zhang G.Q."/>
            <person name="Liu Z.J."/>
            <person name="Xu Q."/>
        </authorList>
    </citation>
    <scope>NUCLEOTIDE SEQUENCE [LARGE SCALE GENOMIC DNA]</scope>
    <source>
        <strain evidence="1">GZMU011</strain>
    </source>
</reference>
<comment type="caution">
    <text evidence="1">The sequence shown here is derived from an EMBL/GenBank/DDBJ whole genome shotgun (WGS) entry which is preliminary data.</text>
</comment>